<comment type="caution">
    <text evidence="1">The sequence shown here is derived from an EMBL/GenBank/DDBJ whole genome shotgun (WGS) entry which is preliminary data.</text>
</comment>
<protein>
    <submittedName>
        <fullName evidence="1">Uncharacterized protein</fullName>
    </submittedName>
</protein>
<dbReference type="EMBL" id="JAQLUK010000027">
    <property type="protein sequence ID" value="MDB2293699.1"/>
    <property type="molecule type" value="Genomic_DNA"/>
</dbReference>
<dbReference type="RefSeq" id="WP_271970459.1">
    <property type="nucleotide sequence ID" value="NZ_JAQLUK010000027.1"/>
</dbReference>
<accession>A0ABT4Z6L8</accession>
<gene>
    <name evidence="1" type="ORF">PM085_15690</name>
</gene>
<organism evidence="1 2">
    <name type="scientific">Halorubrum ezzemoulense</name>
    <name type="common">Halorubrum chaoviator</name>
    <dbReference type="NCBI Taxonomy" id="337243"/>
    <lineage>
        <taxon>Archaea</taxon>
        <taxon>Methanobacteriati</taxon>
        <taxon>Methanobacteriota</taxon>
        <taxon>Stenosarchaea group</taxon>
        <taxon>Halobacteria</taxon>
        <taxon>Halobacteriales</taxon>
        <taxon>Haloferacaceae</taxon>
        <taxon>Halorubrum</taxon>
    </lineage>
</organism>
<keyword evidence="2" id="KW-1185">Reference proteome</keyword>
<proteinExistence type="predicted"/>
<name>A0ABT4Z6L8_HALEZ</name>
<sequence>MTNLTLVEQARQSLAAAVTRSTAAAHAADPDGRAASEHLFAAELKLRKGGREDLGHRLGAVVDDADVTTADARAEMREVMSKIDAELSPEVAATTAFRAASDGGGE</sequence>
<dbReference type="Proteomes" id="UP001210528">
    <property type="component" value="Unassembled WGS sequence"/>
</dbReference>
<reference evidence="1 2" key="1">
    <citation type="submission" date="2023-01" db="EMBL/GenBank/DDBJ databases">
        <title>Halorubrum ezzemoulense from Santa Pola, Spain.</title>
        <authorList>
            <person name="Feng Y."/>
            <person name="Louyakis A.S."/>
            <person name="Gogarten J.P."/>
        </authorList>
    </citation>
    <scope>NUCLEOTIDE SEQUENCE [LARGE SCALE GENOMIC DNA]</scope>
    <source>
        <strain evidence="1 2">AMM015</strain>
    </source>
</reference>
<evidence type="ECO:0000313" key="1">
    <source>
        <dbReference type="EMBL" id="MDB2293699.1"/>
    </source>
</evidence>
<evidence type="ECO:0000313" key="2">
    <source>
        <dbReference type="Proteomes" id="UP001210528"/>
    </source>
</evidence>